<dbReference type="eggNOG" id="ENOG50342P9">
    <property type="taxonomic scope" value="Bacteria"/>
</dbReference>
<sequence length="327" mass="34771">MRGSRNHRAPRWRPALLALWVLCGIGWGPPLAAQPRPEPPPTDSRPTPADPPASPASDRPYGGDRGGAGGGVGVGVQIDLGQVLRSLFGNRPDPAAQALAREGPRLPESYSFPSLRIEAVLRGGWPAVIAYELAPGASAELEFALPGEAPHRVFLPPGAQRGRTLITLDLPERFGEVLKVGTVSLRVEGGSGAAPLQLYGVGCGPLAIGSVAIDEVVFEPARLRLGTGERAFYGFHSRSDFSRAVVDIARLDAAPGGPRLVRVRSEPVQQSVARNSWVGREPPLHWNGADERGAASQGAHLLYVRAWAADPGDWVVAWSPRAVEVRR</sequence>
<dbReference type="KEGG" id="azo:azo2596"/>
<feature type="region of interest" description="Disordered" evidence="1">
    <location>
        <begin position="31"/>
        <end position="72"/>
    </location>
</feature>
<name>A1K8Q8_AZOSB</name>
<evidence type="ECO:0000256" key="1">
    <source>
        <dbReference type="SAM" id="MobiDB-lite"/>
    </source>
</evidence>
<dbReference type="STRING" id="62928.azo2596"/>
<dbReference type="Proteomes" id="UP000002588">
    <property type="component" value="Chromosome"/>
</dbReference>
<keyword evidence="3" id="KW-1185">Reference proteome</keyword>
<proteinExistence type="predicted"/>
<dbReference type="EMBL" id="AM406670">
    <property type="protein sequence ID" value="CAL95213.1"/>
    <property type="molecule type" value="Genomic_DNA"/>
</dbReference>
<dbReference type="RefSeq" id="WP_011766323.1">
    <property type="nucleotide sequence ID" value="NC_008702.1"/>
</dbReference>
<protein>
    <submittedName>
        <fullName evidence="2">Hypothetical secreted protein</fullName>
    </submittedName>
</protein>
<dbReference type="AlphaFoldDB" id="A1K8Q8"/>
<feature type="compositionally biased region" description="Pro residues" evidence="1">
    <location>
        <begin position="36"/>
        <end position="54"/>
    </location>
</feature>
<feature type="compositionally biased region" description="Gly residues" evidence="1">
    <location>
        <begin position="63"/>
        <end position="72"/>
    </location>
</feature>
<accession>A1K8Q8</accession>
<reference evidence="2 3" key="1">
    <citation type="journal article" date="2006" name="Nat. Biotechnol.">
        <title>Complete genome of the mutualistic, N2-fixing grass endophyte Azoarcus sp. strain BH72.</title>
        <authorList>
            <person name="Krause A."/>
            <person name="Ramakumar A."/>
            <person name="Bartels D."/>
            <person name="Battistoni F."/>
            <person name="Bekel T."/>
            <person name="Boch J."/>
            <person name="Boehm M."/>
            <person name="Friedrich F."/>
            <person name="Hurek T."/>
            <person name="Krause L."/>
            <person name="Linke B."/>
            <person name="McHardy A.C."/>
            <person name="Sarkar A."/>
            <person name="Schneiker S."/>
            <person name="Syed A.A."/>
            <person name="Thauer R."/>
            <person name="Vorhoelter F.-J."/>
            <person name="Weidner S."/>
            <person name="Puehler A."/>
            <person name="Reinhold-Hurek B."/>
            <person name="Kaiser O."/>
            <person name="Goesmann A."/>
        </authorList>
    </citation>
    <scope>NUCLEOTIDE SEQUENCE [LARGE SCALE GENOMIC DNA]</scope>
    <source>
        <strain evidence="2 3">BH72</strain>
    </source>
</reference>
<evidence type="ECO:0000313" key="3">
    <source>
        <dbReference type="Proteomes" id="UP000002588"/>
    </source>
</evidence>
<organism evidence="2 3">
    <name type="scientific">Azoarcus sp. (strain BH72)</name>
    <dbReference type="NCBI Taxonomy" id="418699"/>
    <lineage>
        <taxon>Bacteria</taxon>
        <taxon>Pseudomonadati</taxon>
        <taxon>Pseudomonadota</taxon>
        <taxon>Betaproteobacteria</taxon>
        <taxon>Rhodocyclales</taxon>
        <taxon>Zoogloeaceae</taxon>
        <taxon>Azoarcus</taxon>
    </lineage>
</organism>
<gene>
    <name evidence="2" type="ordered locus">azo2596</name>
</gene>
<evidence type="ECO:0000313" key="2">
    <source>
        <dbReference type="EMBL" id="CAL95213.1"/>
    </source>
</evidence>
<dbReference type="HOGENOM" id="CLU_753729_0_0_4"/>